<feature type="chain" id="PRO_5046998847" evidence="2">
    <location>
        <begin position="23"/>
        <end position="98"/>
    </location>
</feature>
<sequence length="98" mass="10530">MDMKRVLIVALVAALLVGHCTAIPRSFSTVNTAAKPDKPGNPKGNTPSDHFKRLETFTKSAATRNLLSSLQAVLAPGQINTPTADVNTNNRKMLQFQA</sequence>
<name>A0ABY8UH11_TETOB</name>
<protein>
    <submittedName>
        <fullName evidence="3">Uncharacterized protein</fullName>
    </submittedName>
</protein>
<dbReference type="Proteomes" id="UP001244341">
    <property type="component" value="Chromosome 11b"/>
</dbReference>
<evidence type="ECO:0000256" key="2">
    <source>
        <dbReference type="SAM" id="SignalP"/>
    </source>
</evidence>
<keyword evidence="2" id="KW-0732">Signal</keyword>
<dbReference type="EMBL" id="CP126218">
    <property type="protein sequence ID" value="WIA19607.1"/>
    <property type="molecule type" value="Genomic_DNA"/>
</dbReference>
<organism evidence="3 4">
    <name type="scientific">Tetradesmus obliquus</name>
    <name type="common">Green alga</name>
    <name type="synonym">Acutodesmus obliquus</name>
    <dbReference type="NCBI Taxonomy" id="3088"/>
    <lineage>
        <taxon>Eukaryota</taxon>
        <taxon>Viridiplantae</taxon>
        <taxon>Chlorophyta</taxon>
        <taxon>core chlorophytes</taxon>
        <taxon>Chlorophyceae</taxon>
        <taxon>CS clade</taxon>
        <taxon>Sphaeropleales</taxon>
        <taxon>Scenedesmaceae</taxon>
        <taxon>Tetradesmus</taxon>
    </lineage>
</organism>
<feature type="signal peptide" evidence="2">
    <location>
        <begin position="1"/>
        <end position="22"/>
    </location>
</feature>
<keyword evidence="4" id="KW-1185">Reference proteome</keyword>
<evidence type="ECO:0000313" key="4">
    <source>
        <dbReference type="Proteomes" id="UP001244341"/>
    </source>
</evidence>
<proteinExistence type="predicted"/>
<accession>A0ABY8UH11</accession>
<evidence type="ECO:0000313" key="3">
    <source>
        <dbReference type="EMBL" id="WIA19607.1"/>
    </source>
</evidence>
<feature type="region of interest" description="Disordered" evidence="1">
    <location>
        <begin position="29"/>
        <end position="51"/>
    </location>
</feature>
<evidence type="ECO:0000256" key="1">
    <source>
        <dbReference type="SAM" id="MobiDB-lite"/>
    </source>
</evidence>
<gene>
    <name evidence="3" type="ORF">OEZ85_005545</name>
</gene>
<reference evidence="3 4" key="1">
    <citation type="submission" date="2023-05" db="EMBL/GenBank/DDBJ databases">
        <title>A 100% complete, gapless, phased diploid assembly of the Scenedesmus obliquus UTEX 3031 genome.</title>
        <authorList>
            <person name="Biondi T.C."/>
            <person name="Hanschen E.R."/>
            <person name="Kwon T."/>
            <person name="Eng W."/>
            <person name="Kruse C.P.S."/>
            <person name="Koehler S.I."/>
            <person name="Kunde Y."/>
            <person name="Gleasner C.D."/>
            <person name="You Mak K.T."/>
            <person name="Polle J."/>
            <person name="Hovde B.T."/>
            <person name="Starkenburg S.R."/>
        </authorList>
    </citation>
    <scope>NUCLEOTIDE SEQUENCE [LARGE SCALE GENOMIC DNA]</scope>
    <source>
        <strain evidence="3 4">DOE0152z</strain>
    </source>
</reference>